<evidence type="ECO:0000256" key="3">
    <source>
        <dbReference type="ARBA" id="ARBA00022737"/>
    </source>
</evidence>
<evidence type="ECO:0000256" key="7">
    <source>
        <dbReference type="PROSITE-ProRule" id="PRU00322"/>
    </source>
</evidence>
<dbReference type="InterPro" id="IPR001876">
    <property type="entry name" value="Znf_RanBP2"/>
</dbReference>
<keyword evidence="2" id="KW-0479">Metal-binding</keyword>
<evidence type="ECO:0000256" key="5">
    <source>
        <dbReference type="ARBA" id="ARBA00022833"/>
    </source>
</evidence>
<sequence>MESTPVENKAMETVPRSEPGDGRAAPHEASVAEASGVRTETPEQSTPGGGARLGDGGSLEPPEEKEGSQGNSTASASEPEWRCPICLVVNASTDLTCPCCEGPKPGIAPVSSASGRASSGASPFAPTAGSGFHLVSSVSASAFPQVGEASGAARRSEGFRPDLSSAPGFSAGPVRIGENVSLCTTQPFVFGQSGCAVGATAAVEEKKRRPSGFVPVLPASSPESKEEQTSPHNVATCDGDKTAADGEKENENAEEKEERERLAVRLVKPVEAEGKKSVQVPTAQVFMFGSGEMDQMPFWVGVEEEEDREVVKPRRVTDFDGKPVVRAASGAMHSAVLTADGRCWTFGCSDGGALGRGDDLGDDALSPAVVPVGGSVSAVACGDSHTAFLTRHGRLYLAGTYRDSYGALGFPDFAGAASGGAPAFIAHHALPALVFSGFDRPRISQVACGENHTAALEAGGGAFYVWGSNEFGQLGVSSSRSASSAAQAGDSTDAQVAPQGGEAALRDKLEFLRPMRRTLAEVPAAIPDRLVQHIFCGRCTTFLALGSAASGDEAKDERNGDVGIAREEREEVERALLGCGRNSQGEVGCGSAEGPVVDHFVEVKKLRNTPLKFVGGGQFFSVALRTDGLLYTWGQSDFTGHGCSKSYGMVEEPQILEKLERHPLRWVQCGSDHCVAVTEAGCLYTWGAGQNFQLGNGQDVEIRPSRHAWPSSSLLKRRTPIPTPLVVSCVDVTEVRRISTFPWSRILPGTVQAHGGSQHSMVLCWSGEYATENAEEEDQEVTARRKRQRPDTDEEEEDDAERESKRRRSSALETCAEAAAPGALRASDAAQVSSAENGEKAATSEETAVSKQGRDAVKAEAVAPAAAEGAEAELGGGRTAERTGDASQEPAETGSLDDEKGASGVSPSGGNKRPRSAKKGEKDAKGEEDKREAEEEAGEGQEEKNAAEEAADEQDAAPSGTADEEPEEDVEVDLTESVGGRKPSKRRLSVRPGSAAAATPRAQSRGGRGLGAQDRRSGRHAEKTETGRGESQAKKAPAGRPAAKARAAPSGGKGKAAAAEAKKGGRAGAAAAKREEKSTGTRGKRDSLRPQSRARAEKAKPEKKGRQKVAGKKEDGKAPAKRATKTTAKAAPKRAAKGTKSASSGVSVKKTIQKKTERPKTPTPKRASGKAAAKKRPHSR</sequence>
<feature type="compositionally biased region" description="Gly residues" evidence="8">
    <location>
        <begin position="47"/>
        <end position="57"/>
    </location>
</feature>
<feature type="repeat" description="RCC1" evidence="6">
    <location>
        <begin position="341"/>
        <end position="392"/>
    </location>
</feature>
<dbReference type="PRINTS" id="PR00633">
    <property type="entry name" value="RCCNDNSATION"/>
</dbReference>
<feature type="region of interest" description="Disordered" evidence="8">
    <location>
        <begin position="207"/>
        <end position="260"/>
    </location>
</feature>
<feature type="region of interest" description="Disordered" evidence="8">
    <location>
        <begin position="1"/>
        <end position="77"/>
    </location>
</feature>
<proteinExistence type="predicted"/>
<feature type="compositionally biased region" description="Low complexity" evidence="8">
    <location>
        <begin position="1034"/>
        <end position="1059"/>
    </location>
</feature>
<feature type="region of interest" description="Disordered" evidence="8">
    <location>
        <begin position="772"/>
        <end position="1180"/>
    </location>
</feature>
<feature type="compositionally biased region" description="Acidic residues" evidence="8">
    <location>
        <begin position="962"/>
        <end position="974"/>
    </location>
</feature>
<dbReference type="AlphaFoldDB" id="A0A0F7UAV3"/>
<dbReference type="Pfam" id="PF25390">
    <property type="entry name" value="WD40_RLD"/>
    <property type="match status" value="1"/>
</dbReference>
<feature type="domain" description="RanBP2-type" evidence="9">
    <location>
        <begin position="77"/>
        <end position="106"/>
    </location>
</feature>
<dbReference type="InterPro" id="IPR058923">
    <property type="entry name" value="RCC1-like_dom"/>
</dbReference>
<keyword evidence="3" id="KW-0677">Repeat</keyword>
<feature type="compositionally biased region" description="Basic and acidic residues" evidence="8">
    <location>
        <begin position="238"/>
        <end position="260"/>
    </location>
</feature>
<dbReference type="PROSITE" id="PS50199">
    <property type="entry name" value="ZF_RANBP2_2"/>
    <property type="match status" value="1"/>
</dbReference>
<dbReference type="PANTHER" id="PTHR45982:SF1">
    <property type="entry name" value="REGULATOR OF CHROMOSOME CONDENSATION"/>
    <property type="match status" value="1"/>
</dbReference>
<evidence type="ECO:0000256" key="1">
    <source>
        <dbReference type="ARBA" id="ARBA00022658"/>
    </source>
</evidence>
<feature type="compositionally biased region" description="Basic and acidic residues" evidence="8">
    <location>
        <begin position="1072"/>
        <end position="1104"/>
    </location>
</feature>
<reference evidence="10" key="1">
    <citation type="journal article" date="2015" name="PLoS ONE">
        <title>Comprehensive Evaluation of Toxoplasma gondii VEG and Neospora caninum LIV Genomes with Tachyzoite Stage Transcriptome and Proteome Defines Novel Transcript Features.</title>
        <authorList>
            <person name="Ramaprasad A."/>
            <person name="Mourier T."/>
            <person name="Naeem R."/>
            <person name="Malas T.B."/>
            <person name="Moussa E."/>
            <person name="Panigrahi A."/>
            <person name="Vermont S.J."/>
            <person name="Otto T.D."/>
            <person name="Wastling J."/>
            <person name="Pain A."/>
        </authorList>
    </citation>
    <scope>NUCLEOTIDE SEQUENCE</scope>
    <source>
        <strain evidence="10">Liverpool</strain>
    </source>
</reference>
<evidence type="ECO:0000259" key="9">
    <source>
        <dbReference type="PROSITE" id="PS50199"/>
    </source>
</evidence>
<feature type="compositionally biased region" description="Basic and acidic residues" evidence="8">
    <location>
        <begin position="918"/>
        <end position="933"/>
    </location>
</feature>
<evidence type="ECO:0000256" key="4">
    <source>
        <dbReference type="ARBA" id="ARBA00022771"/>
    </source>
</evidence>
<feature type="repeat" description="RCC1" evidence="6">
    <location>
        <begin position="628"/>
        <end position="680"/>
    </location>
</feature>
<keyword evidence="4 7" id="KW-0863">Zinc-finger</keyword>
<evidence type="ECO:0000256" key="6">
    <source>
        <dbReference type="PROSITE-ProRule" id="PRU00235"/>
    </source>
</evidence>
<dbReference type="Gene3D" id="2.130.10.30">
    <property type="entry name" value="Regulator of chromosome condensation 1/beta-lactamase-inhibitor protein II"/>
    <property type="match status" value="1"/>
</dbReference>
<dbReference type="Gene3D" id="4.10.1060.10">
    <property type="entry name" value="Zinc finger, RanBP2-type"/>
    <property type="match status" value="1"/>
</dbReference>
<feature type="compositionally biased region" description="Basic and acidic residues" evidence="8">
    <location>
        <begin position="1013"/>
        <end position="1033"/>
    </location>
</feature>
<dbReference type="PANTHER" id="PTHR45982">
    <property type="entry name" value="REGULATOR OF CHROMOSOME CONDENSATION"/>
    <property type="match status" value="1"/>
</dbReference>
<dbReference type="InterPro" id="IPR000408">
    <property type="entry name" value="Reg_chr_condens"/>
</dbReference>
<organism evidence="10">
    <name type="scientific">Neospora caninum (strain Liverpool)</name>
    <dbReference type="NCBI Taxonomy" id="572307"/>
    <lineage>
        <taxon>Eukaryota</taxon>
        <taxon>Sar</taxon>
        <taxon>Alveolata</taxon>
        <taxon>Apicomplexa</taxon>
        <taxon>Conoidasida</taxon>
        <taxon>Coccidia</taxon>
        <taxon>Eucoccidiorida</taxon>
        <taxon>Eimeriorina</taxon>
        <taxon>Sarcocystidae</taxon>
        <taxon>Neospora</taxon>
    </lineage>
</organism>
<keyword evidence="1" id="KW-0344">Guanine-nucleotide releasing factor</keyword>
<evidence type="ECO:0000256" key="2">
    <source>
        <dbReference type="ARBA" id="ARBA00022723"/>
    </source>
</evidence>
<feature type="repeat" description="RCC1" evidence="6">
    <location>
        <begin position="681"/>
        <end position="766"/>
    </location>
</feature>
<feature type="repeat" description="RCC1" evidence="6">
    <location>
        <begin position="393"/>
        <end position="459"/>
    </location>
</feature>
<dbReference type="GO" id="GO:0008270">
    <property type="term" value="F:zinc ion binding"/>
    <property type="evidence" value="ECO:0007669"/>
    <property type="project" value="UniProtKB-KW"/>
</dbReference>
<keyword evidence="5" id="KW-0862">Zinc</keyword>
<feature type="repeat" description="RCC1" evidence="6">
    <location>
        <begin position="283"/>
        <end position="340"/>
    </location>
</feature>
<protein>
    <submittedName>
        <fullName evidence="10">Regulator of chromosome condensation, putative</fullName>
    </submittedName>
</protein>
<name>A0A0F7UAV3_NEOCL</name>
<dbReference type="SUPFAM" id="SSF50985">
    <property type="entry name" value="RCC1/BLIP-II"/>
    <property type="match status" value="1"/>
</dbReference>
<dbReference type="PROSITE" id="PS00626">
    <property type="entry name" value="RCC1_2"/>
    <property type="match status" value="3"/>
</dbReference>
<dbReference type="InterPro" id="IPR009091">
    <property type="entry name" value="RCC1/BLIP-II"/>
</dbReference>
<feature type="compositionally biased region" description="Acidic residues" evidence="8">
    <location>
        <begin position="792"/>
        <end position="801"/>
    </location>
</feature>
<evidence type="ECO:0000256" key="8">
    <source>
        <dbReference type="SAM" id="MobiDB-lite"/>
    </source>
</evidence>
<feature type="compositionally biased region" description="Low complexity" evidence="8">
    <location>
        <begin position="859"/>
        <end position="873"/>
    </location>
</feature>
<accession>A0A0F7UAV3</accession>
<dbReference type="InterPro" id="IPR051553">
    <property type="entry name" value="Ran_GTPase-activating"/>
</dbReference>
<dbReference type="EMBL" id="LN714479">
    <property type="protein sequence ID" value="CEL65522.1"/>
    <property type="molecule type" value="Genomic_DNA"/>
</dbReference>
<dbReference type="PROSITE" id="PS01358">
    <property type="entry name" value="ZF_RANBP2_1"/>
    <property type="match status" value="1"/>
</dbReference>
<gene>
    <name evidence="10" type="ORF">BN1204_013660</name>
</gene>
<evidence type="ECO:0000313" key="10">
    <source>
        <dbReference type="EMBL" id="CEL65522.1"/>
    </source>
</evidence>
<dbReference type="PROSITE" id="PS50012">
    <property type="entry name" value="RCC1_3"/>
    <property type="match status" value="5"/>
</dbReference>